<dbReference type="InterPro" id="IPR049704">
    <property type="entry name" value="Aminotrans_3_PPA_site"/>
</dbReference>
<evidence type="ECO:0000256" key="3">
    <source>
        <dbReference type="RuleBase" id="RU003560"/>
    </source>
</evidence>
<dbReference type="InterPro" id="IPR015421">
    <property type="entry name" value="PyrdxlP-dep_Trfase_major"/>
</dbReference>
<evidence type="ECO:0000313" key="5">
    <source>
        <dbReference type="Proteomes" id="UP001419910"/>
    </source>
</evidence>
<keyword evidence="4" id="KW-0032">Aminotransferase</keyword>
<dbReference type="PROSITE" id="PS00600">
    <property type="entry name" value="AA_TRANSFER_CLASS_3"/>
    <property type="match status" value="1"/>
</dbReference>
<evidence type="ECO:0000256" key="2">
    <source>
        <dbReference type="ARBA" id="ARBA00022898"/>
    </source>
</evidence>
<dbReference type="PANTHER" id="PTHR43713">
    <property type="entry name" value="GLUTAMATE-1-SEMIALDEHYDE 2,1-AMINOMUTASE"/>
    <property type="match status" value="1"/>
</dbReference>
<keyword evidence="5" id="KW-1185">Reference proteome</keyword>
<evidence type="ECO:0000313" key="4">
    <source>
        <dbReference type="EMBL" id="MEN2791355.1"/>
    </source>
</evidence>
<dbReference type="Pfam" id="PF00202">
    <property type="entry name" value="Aminotran_3"/>
    <property type="match status" value="1"/>
</dbReference>
<dbReference type="InterPro" id="IPR005814">
    <property type="entry name" value="Aminotrans_3"/>
</dbReference>
<dbReference type="Gene3D" id="3.90.1150.10">
    <property type="entry name" value="Aspartate Aminotransferase, domain 1"/>
    <property type="match status" value="1"/>
</dbReference>
<dbReference type="Gene3D" id="3.40.640.10">
    <property type="entry name" value="Type I PLP-dependent aspartate aminotransferase-like (Major domain)"/>
    <property type="match status" value="1"/>
</dbReference>
<dbReference type="InterPro" id="IPR015424">
    <property type="entry name" value="PyrdxlP-dep_Trfase"/>
</dbReference>
<keyword evidence="2 3" id="KW-0663">Pyridoxal phosphate</keyword>
<proteinExistence type="inferred from homology"/>
<organism evidence="4 5">
    <name type="scientific">Sphingomonas oligophenolica</name>
    <dbReference type="NCBI Taxonomy" id="301154"/>
    <lineage>
        <taxon>Bacteria</taxon>
        <taxon>Pseudomonadati</taxon>
        <taxon>Pseudomonadota</taxon>
        <taxon>Alphaproteobacteria</taxon>
        <taxon>Sphingomonadales</taxon>
        <taxon>Sphingomonadaceae</taxon>
        <taxon>Sphingomonas</taxon>
    </lineage>
</organism>
<accession>A0ABU9Y6D6</accession>
<sequence>MRTTHLLGGVSSGARVMPKLDGEDLVAARSSGPWIWDQTGRRYADTALGYGGTVLGHAPPAVVDAATEALRSGPLPAFVHPREEQAAAAIAAHTGPLSQIVFNNTGSEAVHLACRAARLVTGRPRIAKLAAGFDGWLDDVVFGTAGTAEASFSDGARPETDRFTLLRPNDIADAERLFAQRDDIAAVLFEPLLANAGCLMLELEYLMALQDIARRNGALVIVDEVLMGFRLHAGLASQLWGLDPDLAAVGKAIGSGIGVAAVAGRPEIMQVFTDGRGIRAGTFSGNPVASAAVIATLELLDQADYPALLAKGERLRALIASAFAQTGQAVSTSGYGTVFTIWPSAEPPRNYAESRERIRPEWSRALHLEMRRAGALIMPSGYGRLYLSFAHDDEAMVQLAGGFVRAAATMKAGG</sequence>
<dbReference type="EMBL" id="JBDIME010000016">
    <property type="protein sequence ID" value="MEN2791355.1"/>
    <property type="molecule type" value="Genomic_DNA"/>
</dbReference>
<reference evidence="4 5" key="1">
    <citation type="submission" date="2024-05" db="EMBL/GenBank/DDBJ databases">
        <authorList>
            <person name="Liu Q."/>
            <person name="Xin Y.-H."/>
        </authorList>
    </citation>
    <scope>NUCLEOTIDE SEQUENCE [LARGE SCALE GENOMIC DNA]</scope>
    <source>
        <strain evidence="4 5">CGMCC 1.10181</strain>
    </source>
</reference>
<dbReference type="PANTHER" id="PTHR43713:SF3">
    <property type="entry name" value="GLUTAMATE-1-SEMIALDEHYDE 2,1-AMINOMUTASE 1, CHLOROPLASTIC-RELATED"/>
    <property type="match status" value="1"/>
</dbReference>
<dbReference type="SUPFAM" id="SSF53383">
    <property type="entry name" value="PLP-dependent transferases"/>
    <property type="match status" value="1"/>
</dbReference>
<dbReference type="RefSeq" id="WP_343892389.1">
    <property type="nucleotide sequence ID" value="NZ_BAAAEH010000059.1"/>
</dbReference>
<dbReference type="Proteomes" id="UP001419910">
    <property type="component" value="Unassembled WGS sequence"/>
</dbReference>
<comment type="cofactor">
    <cofactor evidence="1">
        <name>pyridoxal 5'-phosphate</name>
        <dbReference type="ChEBI" id="CHEBI:597326"/>
    </cofactor>
</comment>
<gene>
    <name evidence="4" type="ORF">ABC974_17095</name>
</gene>
<evidence type="ECO:0000256" key="1">
    <source>
        <dbReference type="ARBA" id="ARBA00001933"/>
    </source>
</evidence>
<dbReference type="GO" id="GO:0008483">
    <property type="term" value="F:transaminase activity"/>
    <property type="evidence" value="ECO:0007669"/>
    <property type="project" value="UniProtKB-KW"/>
</dbReference>
<protein>
    <submittedName>
        <fullName evidence="4">Aminotransferase class III-fold pyridoxal phosphate-dependent enzyme</fullName>
    </submittedName>
</protein>
<keyword evidence="4" id="KW-0808">Transferase</keyword>
<dbReference type="InterPro" id="IPR015422">
    <property type="entry name" value="PyrdxlP-dep_Trfase_small"/>
</dbReference>
<comment type="caution">
    <text evidence="4">The sequence shown here is derived from an EMBL/GenBank/DDBJ whole genome shotgun (WGS) entry which is preliminary data.</text>
</comment>
<comment type="similarity">
    <text evidence="3">Belongs to the class-III pyridoxal-phosphate-dependent aminotransferase family.</text>
</comment>
<name>A0ABU9Y6D6_9SPHN</name>